<proteinExistence type="predicted"/>
<dbReference type="STRING" id="1856405.BFC17_09535"/>
<evidence type="ECO:0000313" key="3">
    <source>
        <dbReference type="Proteomes" id="UP000176037"/>
    </source>
</evidence>
<comment type="caution">
    <text evidence="2">The sequence shown here is derived from an EMBL/GenBank/DDBJ whole genome shotgun (WGS) entry which is preliminary data.</text>
</comment>
<dbReference type="EMBL" id="MJIC01000004">
    <property type="protein sequence ID" value="OFI35922.1"/>
    <property type="molecule type" value="Genomic_DNA"/>
</dbReference>
<feature type="region of interest" description="Disordered" evidence="1">
    <location>
        <begin position="26"/>
        <end position="70"/>
    </location>
</feature>
<organism evidence="2 3">
    <name type="scientific">Alteromonas lipolytica</name>
    <dbReference type="NCBI Taxonomy" id="1856405"/>
    <lineage>
        <taxon>Bacteria</taxon>
        <taxon>Pseudomonadati</taxon>
        <taxon>Pseudomonadota</taxon>
        <taxon>Gammaproteobacteria</taxon>
        <taxon>Alteromonadales</taxon>
        <taxon>Alteromonadaceae</taxon>
        <taxon>Alteromonas/Salinimonas group</taxon>
        <taxon>Alteromonas</taxon>
    </lineage>
</organism>
<sequence length="144" mass="16111">MTFALTDYQIAALQEMQIPVWQRQETRLEKSPDSPVVNPEKMHKPVSQDTARSHLQRLKESVSSPAPVTPVTEKAQPVMYTEADYPLFFADLHQALASLNIPVKQVKAGDVIAVTATEITLPVIPAKLTAQHKKQLWQALCNRN</sequence>
<dbReference type="Proteomes" id="UP000176037">
    <property type="component" value="Unassembled WGS sequence"/>
</dbReference>
<accession>A0A1E8FJ16</accession>
<keyword evidence="3" id="KW-1185">Reference proteome</keyword>
<evidence type="ECO:0000313" key="2">
    <source>
        <dbReference type="EMBL" id="OFI35922.1"/>
    </source>
</evidence>
<protein>
    <submittedName>
        <fullName evidence="2">Uncharacterized protein</fullName>
    </submittedName>
</protein>
<dbReference type="OrthoDB" id="6336681at2"/>
<evidence type="ECO:0000256" key="1">
    <source>
        <dbReference type="SAM" id="MobiDB-lite"/>
    </source>
</evidence>
<dbReference type="AlphaFoldDB" id="A0A1E8FJ16"/>
<name>A0A1E8FJ16_9ALTE</name>
<dbReference type="RefSeq" id="WP_070174766.1">
    <property type="nucleotide sequence ID" value="NZ_BMJR01000004.1"/>
</dbReference>
<reference evidence="2 3" key="1">
    <citation type="submission" date="2016-09" db="EMBL/GenBank/DDBJ databases">
        <title>Alteromonas lipolytica, a new species isolated from sea water.</title>
        <authorList>
            <person name="Wu Y.-H."/>
            <person name="Cheng H."/>
            <person name="Xu X.-W."/>
        </authorList>
    </citation>
    <scope>NUCLEOTIDE SEQUENCE [LARGE SCALE GENOMIC DNA]</scope>
    <source>
        <strain evidence="2 3">JW12</strain>
    </source>
</reference>
<gene>
    <name evidence="2" type="ORF">BFC17_09535</name>
</gene>